<feature type="compositionally biased region" description="Low complexity" evidence="1">
    <location>
        <begin position="56"/>
        <end position="74"/>
    </location>
</feature>
<dbReference type="PANTHER" id="PTHR23389:SF21">
    <property type="entry name" value="ATPASE FAMILY AAA DOMAIN-CONTAINING PROTEIN 5"/>
    <property type="match status" value="1"/>
</dbReference>
<dbReference type="SUPFAM" id="SSF52540">
    <property type="entry name" value="P-loop containing nucleoside triphosphate hydrolases"/>
    <property type="match status" value="1"/>
</dbReference>
<feature type="region of interest" description="Disordered" evidence="1">
    <location>
        <begin position="1"/>
        <end position="39"/>
    </location>
</feature>
<sequence>MKQSSIKSYFGAKKSNESKTEVDRVKDSPNNHDCVLISDDDNGAVTIPITSSPLLLPTRTTAPLRPPTRSSPAPLSMPPPDTRFTNGPDNKAPVEKMVNDYISSISGRQLCDYVPSLSPAHIAKGLCRGLSTANGPRRSQLWSKTFSDIRVPGDRVDKMMKAWVGMFTTPDPDRVDPDIMDQLDDIKVVNSDDRGRQQDWIVDDSDSDIDQESQRICPVMILEGATGTGKTSSVHASLAALNNNHHGVLEINTSQRRRYADIMKQFKEATQSHWIDHINISADKSCAKTKNLKKQKRTKKSKMVTDNKKHSVILIDDVDIELEDDMGFHRGIISLSKHTRQPIVLTCASLPDHIRSGLSNGYYSLEMAQPHDATLSSHLILICIAMAAVSLPSSTDLLRCLAYSHYDIRSVLNHLQFWLPTRPDLMFSITKDLVYSCLSSPRTDLYPHIAGLTNIPVNYLISSPRHADRARLAHHFIDIERPDTLHSHYLTLMDKEDDARSVHNMQSLSSVADGLSISDVLSRPFDRFVDLAVHHDACSLRSWIISASMLSNQNSDHLHHLSLHCSLPSPDTTSLTELWSQLTPSHPLSKQHPSSQSFITDTVSALRIISNEDKKKEDQYESGRLKRRRFQAYLENRVATSGVEWLKQQQWTSTTIDT</sequence>
<accession>A0A0H5RB29</accession>
<feature type="region of interest" description="Disordered" evidence="1">
    <location>
        <begin position="56"/>
        <end position="92"/>
    </location>
</feature>
<dbReference type="GO" id="GO:0003677">
    <property type="term" value="F:DNA binding"/>
    <property type="evidence" value="ECO:0007669"/>
    <property type="project" value="TreeGrafter"/>
</dbReference>
<evidence type="ECO:0008006" key="3">
    <source>
        <dbReference type="Google" id="ProtNLM"/>
    </source>
</evidence>
<proteinExistence type="predicted"/>
<name>A0A0H5RB29_9EUKA</name>
<feature type="compositionally biased region" description="Basic and acidic residues" evidence="1">
    <location>
        <begin position="14"/>
        <end position="30"/>
    </location>
</feature>
<dbReference type="EMBL" id="HACM01010375">
    <property type="protein sequence ID" value="CRZ10817.1"/>
    <property type="molecule type" value="Transcribed_RNA"/>
</dbReference>
<reference evidence="2" key="1">
    <citation type="submission" date="2015-04" db="EMBL/GenBank/DDBJ databases">
        <title>The genome sequence of the plant pathogenic Rhizarian Plasmodiophora brassicae reveals insights in its biotrophic life cycle and the origin of chitin synthesis.</title>
        <authorList>
            <person name="Schwelm A."/>
            <person name="Fogelqvist J."/>
            <person name="Knaust A."/>
            <person name="Julke S."/>
            <person name="Lilja T."/>
            <person name="Dhandapani V."/>
            <person name="Bonilla-Rosso G."/>
            <person name="Karlsson M."/>
            <person name="Shevchenko A."/>
            <person name="Choi S.R."/>
            <person name="Kim H.G."/>
            <person name="Park J.Y."/>
            <person name="Lim Y.P."/>
            <person name="Ludwig-Muller J."/>
            <person name="Dixelius C."/>
        </authorList>
    </citation>
    <scope>NUCLEOTIDE SEQUENCE</scope>
    <source>
        <tissue evidence="2">Potato root galls</tissue>
    </source>
</reference>
<dbReference type="GO" id="GO:0061860">
    <property type="term" value="F:DNA clamp unloader activity"/>
    <property type="evidence" value="ECO:0007669"/>
    <property type="project" value="TreeGrafter"/>
</dbReference>
<organism evidence="2">
    <name type="scientific">Spongospora subterranea</name>
    <dbReference type="NCBI Taxonomy" id="70186"/>
    <lineage>
        <taxon>Eukaryota</taxon>
        <taxon>Sar</taxon>
        <taxon>Rhizaria</taxon>
        <taxon>Endomyxa</taxon>
        <taxon>Phytomyxea</taxon>
        <taxon>Plasmodiophorida</taxon>
        <taxon>Plasmodiophoridae</taxon>
        <taxon>Spongospora</taxon>
    </lineage>
</organism>
<dbReference type="PANTHER" id="PTHR23389">
    <property type="entry name" value="CHROMOSOME TRANSMISSION FIDELITY FACTOR 18"/>
    <property type="match status" value="1"/>
</dbReference>
<dbReference type="AlphaFoldDB" id="A0A0H5RB29"/>
<dbReference type="Gene3D" id="3.40.50.300">
    <property type="entry name" value="P-loop containing nucleotide triphosphate hydrolases"/>
    <property type="match status" value="1"/>
</dbReference>
<dbReference type="GO" id="GO:0005634">
    <property type="term" value="C:nucleus"/>
    <property type="evidence" value="ECO:0007669"/>
    <property type="project" value="TreeGrafter"/>
</dbReference>
<dbReference type="InterPro" id="IPR027417">
    <property type="entry name" value="P-loop_NTPase"/>
</dbReference>
<evidence type="ECO:0000256" key="1">
    <source>
        <dbReference type="SAM" id="MobiDB-lite"/>
    </source>
</evidence>
<evidence type="ECO:0000313" key="2">
    <source>
        <dbReference type="EMBL" id="CRZ10817.1"/>
    </source>
</evidence>
<protein>
    <recommendedName>
        <fullName evidence="3">AAA+ ATPase domain-containing protein</fullName>
    </recommendedName>
</protein>